<comment type="caution">
    <text evidence="2">The sequence shown here is derived from an EMBL/GenBank/DDBJ whole genome shotgun (WGS) entry which is preliminary data.</text>
</comment>
<dbReference type="EMBL" id="QMDX01000001">
    <property type="protein sequence ID" value="TSD16257.1"/>
    <property type="molecule type" value="Genomic_DNA"/>
</dbReference>
<dbReference type="AlphaFoldDB" id="A0A554NFT5"/>
<evidence type="ECO:0000313" key="3">
    <source>
        <dbReference type="Proteomes" id="UP000319894"/>
    </source>
</evidence>
<evidence type="ECO:0000313" key="2">
    <source>
        <dbReference type="EMBL" id="TSD16257.1"/>
    </source>
</evidence>
<dbReference type="Proteomes" id="UP000319894">
    <property type="component" value="Unassembled WGS sequence"/>
</dbReference>
<keyword evidence="3" id="KW-1185">Reference proteome</keyword>
<reference evidence="2 3" key="1">
    <citation type="submission" date="2018-06" db="EMBL/GenBank/DDBJ databases">
        <title>Natronomonas sp. F16-60 a new haloarchaeon isolated from a solar saltern of Isla Cristina, Huelva, Spain.</title>
        <authorList>
            <person name="Duran-Viseras A."/>
            <person name="Sanchez-Porro C."/>
            <person name="Ventosa A."/>
        </authorList>
    </citation>
    <scope>NUCLEOTIDE SEQUENCE [LARGE SCALE GENOMIC DNA]</scope>
    <source>
        <strain evidence="2 3">F16-60</strain>
    </source>
</reference>
<protein>
    <submittedName>
        <fullName evidence="2">Uncharacterized protein</fullName>
    </submittedName>
</protein>
<feature type="compositionally biased region" description="Basic and acidic residues" evidence="1">
    <location>
        <begin position="104"/>
        <end position="124"/>
    </location>
</feature>
<sequence length="124" mass="13443">MLVGLAAGVAGCVGDTASGFDGFADAVRDRVEVQALSRERDAWVLEYHVDEGPVPDAHRLAPPYADHVPSPPHGALAVTSLTLENGLVADYRIPAETARRRHEGRLDAETYRDRVADRAREGTR</sequence>
<dbReference type="InParanoid" id="A0A554NFT5"/>
<evidence type="ECO:0000256" key="1">
    <source>
        <dbReference type="SAM" id="MobiDB-lite"/>
    </source>
</evidence>
<proteinExistence type="predicted"/>
<accession>A0A554NFT5</accession>
<organism evidence="2 3">
    <name type="scientific">Haloglomus irregulare</name>
    <dbReference type="NCBI Taxonomy" id="2234134"/>
    <lineage>
        <taxon>Archaea</taxon>
        <taxon>Methanobacteriati</taxon>
        <taxon>Methanobacteriota</taxon>
        <taxon>Stenosarchaea group</taxon>
        <taxon>Halobacteria</taxon>
        <taxon>Halobacteriales</taxon>
        <taxon>Natronomonadaceae</taxon>
        <taxon>Haloglomus</taxon>
    </lineage>
</organism>
<feature type="region of interest" description="Disordered" evidence="1">
    <location>
        <begin position="99"/>
        <end position="124"/>
    </location>
</feature>
<name>A0A554NFT5_9EURY</name>
<gene>
    <name evidence="2" type="ORF">DP107_03650</name>
</gene>